<reference evidence="1" key="1">
    <citation type="submission" date="2018-05" db="EMBL/GenBank/DDBJ databases">
        <authorList>
            <person name="Lanie J.A."/>
            <person name="Ng W.-L."/>
            <person name="Kazmierczak K.M."/>
            <person name="Andrzejewski T.M."/>
            <person name="Davidsen T.M."/>
            <person name="Wayne K.J."/>
            <person name="Tettelin H."/>
            <person name="Glass J.I."/>
            <person name="Rusch D."/>
            <person name="Podicherti R."/>
            <person name="Tsui H.-C.T."/>
            <person name="Winkler M.E."/>
        </authorList>
    </citation>
    <scope>NUCLEOTIDE SEQUENCE</scope>
</reference>
<sequence length="91" mass="9722">VAAAVAVAARGITGLGQMKFAERFGRSEADVDAAETGAVAFIDLSAEVGDLLEASQRFDLLQLADLDRAFRRYRSSRMQLWSTGSRASSPA</sequence>
<name>A0A381VLH0_9ZZZZ</name>
<feature type="non-terminal residue" evidence="1">
    <location>
        <position position="1"/>
    </location>
</feature>
<organism evidence="1">
    <name type="scientific">marine metagenome</name>
    <dbReference type="NCBI Taxonomy" id="408172"/>
    <lineage>
        <taxon>unclassified sequences</taxon>
        <taxon>metagenomes</taxon>
        <taxon>ecological metagenomes</taxon>
    </lineage>
</organism>
<protein>
    <recommendedName>
        <fullName evidence="2">HTH cro/C1-type domain-containing protein</fullName>
    </recommendedName>
</protein>
<evidence type="ECO:0008006" key="2">
    <source>
        <dbReference type="Google" id="ProtNLM"/>
    </source>
</evidence>
<gene>
    <name evidence="1" type="ORF">METZ01_LOCUS94033</name>
</gene>
<dbReference type="AlphaFoldDB" id="A0A381VLH0"/>
<dbReference type="EMBL" id="UINC01009177">
    <property type="protein sequence ID" value="SVA41179.1"/>
    <property type="molecule type" value="Genomic_DNA"/>
</dbReference>
<accession>A0A381VLH0</accession>
<evidence type="ECO:0000313" key="1">
    <source>
        <dbReference type="EMBL" id="SVA41179.1"/>
    </source>
</evidence>
<proteinExistence type="predicted"/>